<feature type="region of interest" description="Disordered" evidence="1">
    <location>
        <begin position="1"/>
        <end position="23"/>
    </location>
</feature>
<comment type="caution">
    <text evidence="2">The sequence shown here is derived from an EMBL/GenBank/DDBJ whole genome shotgun (WGS) entry which is preliminary data.</text>
</comment>
<evidence type="ECO:0000313" key="2">
    <source>
        <dbReference type="EMBL" id="MBD2616529.1"/>
    </source>
</evidence>
<dbReference type="EMBL" id="JACJTC010000060">
    <property type="protein sequence ID" value="MBD2616529.1"/>
    <property type="molecule type" value="Genomic_DNA"/>
</dbReference>
<sequence length="110" mass="12262">MADATTNPEQQSKPARALKPRTQKPELIEQFQHIKFLDCNKPVGRVIFECWHCQQGIISESRGEPIMGEFKGRPSITLVNVECPNCGKTAIKLSTAEVLSTTAIPSPWKK</sequence>
<organism evidence="2 3">
    <name type="scientific">Nostoc punctiforme FACHB-252</name>
    <dbReference type="NCBI Taxonomy" id="1357509"/>
    <lineage>
        <taxon>Bacteria</taxon>
        <taxon>Bacillati</taxon>
        <taxon>Cyanobacteriota</taxon>
        <taxon>Cyanophyceae</taxon>
        <taxon>Nostocales</taxon>
        <taxon>Nostocaceae</taxon>
        <taxon>Nostoc</taxon>
    </lineage>
</organism>
<evidence type="ECO:0000256" key="1">
    <source>
        <dbReference type="SAM" id="MobiDB-lite"/>
    </source>
</evidence>
<evidence type="ECO:0000313" key="3">
    <source>
        <dbReference type="Proteomes" id="UP000606396"/>
    </source>
</evidence>
<accession>A0ABR8HMU9</accession>
<gene>
    <name evidence="2" type="ORF">H6G94_35840</name>
</gene>
<keyword evidence="3" id="KW-1185">Reference proteome</keyword>
<proteinExistence type="predicted"/>
<protein>
    <submittedName>
        <fullName evidence="2">Uncharacterized protein</fullName>
    </submittedName>
</protein>
<dbReference type="Proteomes" id="UP000606396">
    <property type="component" value="Unassembled WGS sequence"/>
</dbReference>
<reference evidence="2 3" key="1">
    <citation type="journal article" date="2020" name="ISME J.">
        <title>Comparative genomics reveals insights into cyanobacterial evolution and habitat adaptation.</title>
        <authorList>
            <person name="Chen M.Y."/>
            <person name="Teng W.K."/>
            <person name="Zhao L."/>
            <person name="Hu C.X."/>
            <person name="Zhou Y.K."/>
            <person name="Han B.P."/>
            <person name="Song L.R."/>
            <person name="Shu W.S."/>
        </authorList>
    </citation>
    <scope>NUCLEOTIDE SEQUENCE [LARGE SCALE GENOMIC DNA]</scope>
    <source>
        <strain evidence="2 3">FACHB-252</strain>
    </source>
</reference>
<name>A0ABR8HMU9_NOSPU</name>
<feature type="compositionally biased region" description="Polar residues" evidence="1">
    <location>
        <begin position="1"/>
        <end position="13"/>
    </location>
</feature>